<protein>
    <submittedName>
        <fullName evidence="2">Uncharacterized HNH endonuclease L247</fullName>
    </submittedName>
</protein>
<dbReference type="SUPFAM" id="SSF64496">
    <property type="entry name" value="DNA-binding domain of intron-encoded endonucleases"/>
    <property type="match status" value="1"/>
</dbReference>
<keyword evidence="2" id="KW-0378">Hydrolase</keyword>
<keyword evidence="3" id="KW-1185">Reference proteome</keyword>
<name>A0ABP0MZC8_9DINO</name>
<dbReference type="InterPro" id="IPR044925">
    <property type="entry name" value="His-Me_finger_sf"/>
</dbReference>
<dbReference type="Gene3D" id="3.90.75.20">
    <property type="match status" value="2"/>
</dbReference>
<dbReference type="SMART" id="SM00507">
    <property type="entry name" value="HNHc"/>
    <property type="match status" value="2"/>
</dbReference>
<comment type="caution">
    <text evidence="2">The sequence shown here is derived from an EMBL/GenBank/DDBJ whole genome shotgun (WGS) entry which is preliminary data.</text>
</comment>
<keyword evidence="2" id="KW-0255">Endonuclease</keyword>
<dbReference type="CDD" id="cd00085">
    <property type="entry name" value="HNHc"/>
    <property type="match status" value="1"/>
</dbReference>
<gene>
    <name evidence="2" type="ORF">SCF082_LOCUS29951</name>
</gene>
<sequence>MATSIRPGHAVLHFGWQQLSFSRYGRSYWSVSSHGRCRTLTGQITLGTLQPSGYRRVRIAGQLFFVHRVVAQAFLGYPPNDKSWQVHHRDGNPSNNRLDNLEYTTPSENMLHFHSANLLGRSVAGRSLPVMWRVLGSQDWATCPSIKCAARQLGMRSQTISACRKDGSLVGSYEFKFADPLEPPVLPGERWVPMVSPATGLEVGGRQVSSAGRFTVPGGRISRGYQRRGGYFKTSIGNRMVYVHRLVARAFLGPPPPMRSQVNHKDCHPGNNNLENLEYVTPAENTMHALSNPQIRQRHKEANSKPVLGRRWGSKDEWRWFPSMAAAAEAVGVSPSAMSQCLRRESRRTGKYEFRLATEDTPAEEIPDEEWRMVDFDGLVAERRSRCSRP</sequence>
<accession>A0ABP0MZC8</accession>
<evidence type="ECO:0000313" key="3">
    <source>
        <dbReference type="Proteomes" id="UP001642464"/>
    </source>
</evidence>
<evidence type="ECO:0000313" key="2">
    <source>
        <dbReference type="EMBL" id="CAK9055370.1"/>
    </source>
</evidence>
<feature type="domain" description="HNH nuclease" evidence="1">
    <location>
        <begin position="60"/>
        <end position="110"/>
    </location>
</feature>
<dbReference type="InterPro" id="IPR003615">
    <property type="entry name" value="HNH_nuc"/>
</dbReference>
<dbReference type="Pfam" id="PF13392">
    <property type="entry name" value="HNH_3"/>
    <property type="match status" value="2"/>
</dbReference>
<reference evidence="2 3" key="1">
    <citation type="submission" date="2024-02" db="EMBL/GenBank/DDBJ databases">
        <authorList>
            <person name="Chen Y."/>
            <person name="Shah S."/>
            <person name="Dougan E. K."/>
            <person name="Thang M."/>
            <person name="Chan C."/>
        </authorList>
    </citation>
    <scope>NUCLEOTIDE SEQUENCE [LARGE SCALE GENOMIC DNA]</scope>
</reference>
<evidence type="ECO:0000259" key="1">
    <source>
        <dbReference type="SMART" id="SM00507"/>
    </source>
</evidence>
<feature type="domain" description="HNH nuclease" evidence="1">
    <location>
        <begin position="237"/>
        <end position="286"/>
    </location>
</feature>
<proteinExistence type="predicted"/>
<keyword evidence="2" id="KW-0540">Nuclease</keyword>
<dbReference type="EMBL" id="CAXAMM010024447">
    <property type="protein sequence ID" value="CAK9055370.1"/>
    <property type="molecule type" value="Genomic_DNA"/>
</dbReference>
<dbReference type="GO" id="GO:0004519">
    <property type="term" value="F:endonuclease activity"/>
    <property type="evidence" value="ECO:0007669"/>
    <property type="project" value="UniProtKB-KW"/>
</dbReference>
<dbReference type="Proteomes" id="UP001642464">
    <property type="component" value="Unassembled WGS sequence"/>
</dbReference>
<dbReference type="SUPFAM" id="SSF54060">
    <property type="entry name" value="His-Me finger endonucleases"/>
    <property type="match status" value="2"/>
</dbReference>
<organism evidence="2 3">
    <name type="scientific">Durusdinium trenchii</name>
    <dbReference type="NCBI Taxonomy" id="1381693"/>
    <lineage>
        <taxon>Eukaryota</taxon>
        <taxon>Sar</taxon>
        <taxon>Alveolata</taxon>
        <taxon>Dinophyceae</taxon>
        <taxon>Suessiales</taxon>
        <taxon>Symbiodiniaceae</taxon>
        <taxon>Durusdinium</taxon>
    </lineage>
</organism>